<name>A0A3G6IXS8_9CORY</name>
<dbReference type="AlphaFoldDB" id="A0A3G6IXS8"/>
<dbReference type="GO" id="GO:0006457">
    <property type="term" value="P:protein folding"/>
    <property type="evidence" value="ECO:0007669"/>
    <property type="project" value="InterPro"/>
</dbReference>
<proteinExistence type="inferred from homology"/>
<comment type="subunit">
    <text evidence="3">Homodimer.</text>
</comment>
<dbReference type="Pfam" id="PF01025">
    <property type="entry name" value="GrpE"/>
    <property type="match status" value="1"/>
</dbReference>
<dbReference type="GO" id="GO:0051087">
    <property type="term" value="F:protein-folding chaperone binding"/>
    <property type="evidence" value="ECO:0007669"/>
    <property type="project" value="InterPro"/>
</dbReference>
<dbReference type="SUPFAM" id="SSF51064">
    <property type="entry name" value="Head domain of nucleotide exchange factor GrpE"/>
    <property type="match status" value="1"/>
</dbReference>
<evidence type="ECO:0000313" key="7">
    <source>
        <dbReference type="EMBL" id="AZA10579.1"/>
    </source>
</evidence>
<dbReference type="InterPro" id="IPR013805">
    <property type="entry name" value="GrpE_CC"/>
</dbReference>
<dbReference type="KEGG" id="cgk:CGERO_01225"/>
<dbReference type="PROSITE" id="PS01071">
    <property type="entry name" value="GRPE"/>
    <property type="match status" value="1"/>
</dbReference>
<comment type="function">
    <text evidence="3 4">Participates actively in the response to hyperosmotic and heat shock by preventing the aggregation of stress-denatured proteins, in association with DnaK and GrpE. It is the nucleotide exchange factor for DnaK and may function as a thermosensor. Unfolded proteins bind initially to DnaJ; upon interaction with the DnaJ-bound protein, DnaK hydrolyzes its bound ATP, resulting in the formation of a stable complex. GrpE releases ADP from DnaK; ATP binding to DnaK triggers the release of the substrate protein, thus completing the reaction cycle. Several rounds of ATP-dependent interactions between DnaJ, DnaK and GrpE are required for fully efficient folding.</text>
</comment>
<keyword evidence="8" id="KW-1185">Reference proteome</keyword>
<dbReference type="GO" id="GO:0051082">
    <property type="term" value="F:unfolded protein binding"/>
    <property type="evidence" value="ECO:0007669"/>
    <property type="project" value="TreeGrafter"/>
</dbReference>
<dbReference type="HAMAP" id="MF_01151">
    <property type="entry name" value="GrpE"/>
    <property type="match status" value="1"/>
</dbReference>
<dbReference type="NCBIfam" id="NF010761">
    <property type="entry name" value="PRK14164.1"/>
    <property type="match status" value="1"/>
</dbReference>
<dbReference type="Gene3D" id="2.30.22.10">
    <property type="entry name" value="Head domain of nucleotide exchange factor GrpE"/>
    <property type="match status" value="1"/>
</dbReference>
<evidence type="ECO:0000313" key="8">
    <source>
        <dbReference type="Proteomes" id="UP000271587"/>
    </source>
</evidence>
<gene>
    <name evidence="3" type="primary">grpE</name>
    <name evidence="7" type="ORF">CGERO_01225</name>
</gene>
<dbReference type="InterPro" id="IPR000740">
    <property type="entry name" value="GrpE"/>
</dbReference>
<dbReference type="SUPFAM" id="SSF58014">
    <property type="entry name" value="Coiled-coil domain of nucleotide exchange factor GrpE"/>
    <property type="match status" value="1"/>
</dbReference>
<evidence type="ECO:0000256" key="6">
    <source>
        <dbReference type="SAM" id="MobiDB-lite"/>
    </source>
</evidence>
<reference evidence="7 8" key="1">
    <citation type="submission" date="2018-11" db="EMBL/GenBank/DDBJ databases">
        <authorList>
            <person name="Kleinhagauer T."/>
            <person name="Glaeser S.P."/>
            <person name="Spergser J."/>
            <person name="Ruckert C."/>
            <person name="Kaempfer P."/>
            <person name="Busse H.-J."/>
        </authorList>
    </citation>
    <scope>NUCLEOTIDE SEQUENCE [LARGE SCALE GENOMIC DNA]</scope>
    <source>
        <strain evidence="7 8">W8</strain>
    </source>
</reference>
<dbReference type="InterPro" id="IPR009012">
    <property type="entry name" value="GrpE_head"/>
</dbReference>
<feature type="region of interest" description="Disordered" evidence="6">
    <location>
        <begin position="1"/>
        <end position="36"/>
    </location>
</feature>
<dbReference type="EMBL" id="CP033897">
    <property type="protein sequence ID" value="AZA10579.1"/>
    <property type="molecule type" value="Genomic_DNA"/>
</dbReference>
<keyword evidence="3 4" id="KW-0346">Stress response</keyword>
<dbReference type="Proteomes" id="UP000271587">
    <property type="component" value="Chromosome"/>
</dbReference>
<dbReference type="Gene3D" id="3.90.20.20">
    <property type="match status" value="1"/>
</dbReference>
<dbReference type="CDD" id="cd00446">
    <property type="entry name" value="GrpE"/>
    <property type="match status" value="1"/>
</dbReference>
<evidence type="ECO:0000256" key="2">
    <source>
        <dbReference type="ARBA" id="ARBA00023186"/>
    </source>
</evidence>
<sequence>MTMPDNPGDPENTDPEATSPEQAEAAAERAEEADLDPTLEADVDAALAEEVPAEPTVEDQLAERTEDLQRVSAEYANYRRRTERDRAQGVELAKSQVVVQLLPILDDLELAEQHGDLEGPLKSMRDKLLGVTESLKVQSFGEEGEPFDAERHEAVQDLSEGEEKVLGTVLRRGYQMGDRLLRTAMVIIADPS</sequence>
<organism evidence="7 8">
    <name type="scientific">Corynebacterium gerontici</name>
    <dbReference type="NCBI Taxonomy" id="2079234"/>
    <lineage>
        <taxon>Bacteria</taxon>
        <taxon>Bacillati</taxon>
        <taxon>Actinomycetota</taxon>
        <taxon>Actinomycetes</taxon>
        <taxon>Mycobacteriales</taxon>
        <taxon>Corynebacteriaceae</taxon>
        <taxon>Corynebacterium</taxon>
    </lineage>
</organism>
<evidence type="ECO:0000256" key="4">
    <source>
        <dbReference type="RuleBase" id="RU000639"/>
    </source>
</evidence>
<dbReference type="GO" id="GO:0005737">
    <property type="term" value="C:cytoplasm"/>
    <property type="evidence" value="ECO:0007669"/>
    <property type="project" value="UniProtKB-SubCell"/>
</dbReference>
<dbReference type="PANTHER" id="PTHR21237:SF23">
    <property type="entry name" value="GRPE PROTEIN HOMOLOG, MITOCHONDRIAL"/>
    <property type="match status" value="1"/>
</dbReference>
<evidence type="ECO:0000256" key="5">
    <source>
        <dbReference type="RuleBase" id="RU004478"/>
    </source>
</evidence>
<keyword evidence="2 3" id="KW-0143">Chaperone</keyword>
<keyword evidence="3" id="KW-0963">Cytoplasm</keyword>
<evidence type="ECO:0000256" key="3">
    <source>
        <dbReference type="HAMAP-Rule" id="MF_01151"/>
    </source>
</evidence>
<dbReference type="PANTHER" id="PTHR21237">
    <property type="entry name" value="GRPE PROTEIN"/>
    <property type="match status" value="1"/>
</dbReference>
<dbReference type="GO" id="GO:0000774">
    <property type="term" value="F:adenyl-nucleotide exchange factor activity"/>
    <property type="evidence" value="ECO:0007669"/>
    <property type="project" value="InterPro"/>
</dbReference>
<evidence type="ECO:0000256" key="1">
    <source>
        <dbReference type="ARBA" id="ARBA00009054"/>
    </source>
</evidence>
<accession>A0A3G6IXS8</accession>
<dbReference type="GO" id="GO:0042803">
    <property type="term" value="F:protein homodimerization activity"/>
    <property type="evidence" value="ECO:0007669"/>
    <property type="project" value="InterPro"/>
</dbReference>
<protein>
    <recommendedName>
        <fullName evidence="3 4">Protein GrpE</fullName>
    </recommendedName>
    <alternativeName>
        <fullName evidence="3">HSP-70 cofactor</fullName>
    </alternativeName>
</protein>
<comment type="similarity">
    <text evidence="1 3 5">Belongs to the GrpE family.</text>
</comment>
<dbReference type="PRINTS" id="PR00773">
    <property type="entry name" value="GRPEPROTEIN"/>
</dbReference>
<comment type="subcellular location">
    <subcellularLocation>
        <location evidence="3">Cytoplasm</location>
    </subcellularLocation>
</comment>